<dbReference type="AlphaFoldDB" id="A0A975B574"/>
<reference evidence="1" key="1">
    <citation type="journal article" date="2021" name="Microb. Physiol.">
        <title>Proteogenomic Insights into the Physiology of Marine, Sulfate-Reducing, Filamentous Desulfonema limicola and Desulfonema magnum.</title>
        <authorList>
            <person name="Schnaars V."/>
            <person name="Wohlbrand L."/>
            <person name="Scheve S."/>
            <person name="Hinrichs C."/>
            <person name="Reinhardt R."/>
            <person name="Rabus R."/>
        </authorList>
    </citation>
    <scope>NUCLEOTIDE SEQUENCE</scope>
    <source>
        <strain evidence="1">5ac10</strain>
    </source>
</reference>
<dbReference type="KEGG" id="dli:dnl_12570"/>
<organism evidence="1 2">
    <name type="scientific">Desulfonema limicola</name>
    <dbReference type="NCBI Taxonomy" id="45656"/>
    <lineage>
        <taxon>Bacteria</taxon>
        <taxon>Pseudomonadati</taxon>
        <taxon>Thermodesulfobacteriota</taxon>
        <taxon>Desulfobacteria</taxon>
        <taxon>Desulfobacterales</taxon>
        <taxon>Desulfococcaceae</taxon>
        <taxon>Desulfonema</taxon>
    </lineage>
</organism>
<protein>
    <submittedName>
        <fullName evidence="1">YfiR-like (DUF4154) domain-containing protein</fullName>
    </submittedName>
</protein>
<name>A0A975B574_9BACT</name>
<dbReference type="InterPro" id="IPR025293">
    <property type="entry name" value="YfiR/HmsC-like"/>
</dbReference>
<evidence type="ECO:0000313" key="1">
    <source>
        <dbReference type="EMBL" id="QTA79010.1"/>
    </source>
</evidence>
<proteinExistence type="predicted"/>
<sequence length="184" mass="21123">MIRKNYINLILMIIFLIPVSVNTCKAQPSAGSEYQVKSGFIYHFARFTQWPSREGENETSPFIICIASTYPETDSLFSLEKKVLRQRRFVVKKYESKADIETCHILFIASDDKNYILKKIDDSRGHNILTIGEEKEFAEMGGIISFFVEQKRLRFAVNLKAAKLAGLKFSAQLLMSAELIREEP</sequence>
<gene>
    <name evidence="1" type="ORF">dnl_12570</name>
</gene>
<dbReference type="Proteomes" id="UP000663720">
    <property type="component" value="Chromosome"/>
</dbReference>
<evidence type="ECO:0000313" key="2">
    <source>
        <dbReference type="Proteomes" id="UP000663720"/>
    </source>
</evidence>
<dbReference type="EMBL" id="CP061799">
    <property type="protein sequence ID" value="QTA79010.1"/>
    <property type="molecule type" value="Genomic_DNA"/>
</dbReference>
<dbReference type="RefSeq" id="WP_207690807.1">
    <property type="nucleotide sequence ID" value="NZ_CP061799.1"/>
</dbReference>
<accession>A0A975B574</accession>
<dbReference type="Pfam" id="PF13689">
    <property type="entry name" value="DUF4154"/>
    <property type="match status" value="1"/>
</dbReference>
<keyword evidence="2" id="KW-1185">Reference proteome</keyword>